<proteinExistence type="predicted"/>
<dbReference type="Proteomes" id="UP000030940">
    <property type="component" value="Plasmid lp54"/>
</dbReference>
<dbReference type="AlphaFoldDB" id="A0A0A7UXB9"/>
<feature type="coiled-coil region" evidence="1">
    <location>
        <begin position="45"/>
        <end position="73"/>
    </location>
</feature>
<geneLocation type="plasmid" evidence="2 3">
    <name>lp54</name>
</geneLocation>
<dbReference type="Pfam" id="PF05714">
    <property type="entry name" value="PFam54_60"/>
    <property type="match status" value="1"/>
</dbReference>
<dbReference type="NCBIfam" id="NF033729">
    <property type="entry name" value="borfam54_2"/>
    <property type="match status" value="1"/>
</dbReference>
<organism evidence="2 3">
    <name type="scientific">Borreliella chilensis</name>
    <dbReference type="NCBI Taxonomy" id="1245910"/>
    <lineage>
        <taxon>Bacteria</taxon>
        <taxon>Pseudomonadati</taxon>
        <taxon>Spirochaetota</taxon>
        <taxon>Spirochaetia</taxon>
        <taxon>Spirochaetales</taxon>
        <taxon>Borreliaceae</taxon>
        <taxon>Borreliella</taxon>
    </lineage>
</organism>
<reference evidence="2 3" key="1">
    <citation type="journal article" date="2015" name="Genome Announc.">
        <title>Genome Sequence of Borrelia chilensis VA1, a South American Member of the Lyme Borreliosis Group.</title>
        <authorList>
            <person name="Huang W."/>
            <person name="Ojaimi C."/>
            <person name="Fallon J.T."/>
            <person name="Travisany D."/>
            <person name="Maass A."/>
            <person name="Ivanova L."/>
            <person name="Tomova A."/>
            <person name="Gonzalez-Acuna D."/>
            <person name="Godfrey H.P."/>
            <person name="Cabello F.C."/>
        </authorList>
    </citation>
    <scope>NUCLEOTIDE SEQUENCE [LARGE SCALE GENOMIC DNA]</scope>
    <source>
        <strain evidence="2 3">VA1</strain>
        <plasmid evidence="2">lp54</plasmid>
    </source>
</reference>
<evidence type="ECO:0000256" key="1">
    <source>
        <dbReference type="SAM" id="Coils"/>
    </source>
</evidence>
<keyword evidence="2" id="KW-0614">Plasmid</keyword>
<dbReference type="NCBIfam" id="NF033730">
    <property type="entry name" value="borfam54_3"/>
    <property type="match status" value="1"/>
</dbReference>
<accession>A0A0A7UXB9</accession>
<dbReference type="NCBIfam" id="NF033728">
    <property type="entry name" value="borfam54_1"/>
    <property type="match status" value="1"/>
</dbReference>
<dbReference type="Gene3D" id="1.10.3160.10">
    <property type="entry name" value="Bbcrasp-1"/>
    <property type="match status" value="1"/>
</dbReference>
<gene>
    <name evidence="2" type="ORF">OY14_04690</name>
</gene>
<keyword evidence="3" id="KW-1185">Reference proteome</keyword>
<evidence type="ECO:0008006" key="4">
    <source>
        <dbReference type="Google" id="ProtNLM"/>
    </source>
</evidence>
<dbReference type="HOGENOM" id="CLU_955367_0_0_12"/>
<evidence type="ECO:0000313" key="2">
    <source>
        <dbReference type="EMBL" id="AJA90750.1"/>
    </source>
</evidence>
<name>A0A0A7UXB9_9SPIR</name>
<dbReference type="EMBL" id="CP009912">
    <property type="protein sequence ID" value="AJA90750.1"/>
    <property type="molecule type" value="Genomic_DNA"/>
</dbReference>
<evidence type="ECO:0000313" key="3">
    <source>
        <dbReference type="Proteomes" id="UP000030940"/>
    </source>
</evidence>
<protein>
    <recommendedName>
        <fullName evidence="4">Antigen P35</fullName>
    </recommendedName>
</protein>
<dbReference type="InterPro" id="IPR008421">
    <property type="entry name" value="Borrelia_lipoprotein_PFam54/60"/>
</dbReference>
<keyword evidence="1" id="KW-0175">Coiled coil</keyword>
<sequence>MKKKTIYKILELFKIALLFSCSFYSESNNTEATNELQPSSIPTKIDENSIEKKENLEKIQNLQKNQLSNNEKEGVIKKITQEFDENEELIKKIRPNIEIFNQKINIDIQKIEPIDQFGINKTTIPEKQDITIDLILANNLFRRFFYSSLNYDENKIKKFGTILSQVSSSDNSHYNLIGSILWTGFKIQESFEQTVNLLNKNEQRRLIFNFRTKTVKDIQENFEKLIQERNAWITTVENIISEYDKNTAGIRADGIILGELIRVRYANKFNPNASIQILDSIKDSLKDCCDHIHY</sequence>
<dbReference type="KEGG" id="bchi:OY14_04690"/>